<accession>A0AAV3ZPE1</accession>
<keyword evidence="3" id="KW-1185">Reference proteome</keyword>
<comment type="caution">
    <text evidence="2">The sequence shown here is derived from an EMBL/GenBank/DDBJ whole genome shotgun (WGS) entry which is preliminary data.</text>
</comment>
<dbReference type="Proteomes" id="UP000735302">
    <property type="component" value="Unassembled WGS sequence"/>
</dbReference>
<evidence type="ECO:0000256" key="1">
    <source>
        <dbReference type="SAM" id="MobiDB-lite"/>
    </source>
</evidence>
<name>A0AAV3ZPE1_9GAST</name>
<organism evidence="2 3">
    <name type="scientific">Plakobranchus ocellatus</name>
    <dbReference type="NCBI Taxonomy" id="259542"/>
    <lineage>
        <taxon>Eukaryota</taxon>
        <taxon>Metazoa</taxon>
        <taxon>Spiralia</taxon>
        <taxon>Lophotrochozoa</taxon>
        <taxon>Mollusca</taxon>
        <taxon>Gastropoda</taxon>
        <taxon>Heterobranchia</taxon>
        <taxon>Euthyneura</taxon>
        <taxon>Panpulmonata</taxon>
        <taxon>Sacoglossa</taxon>
        <taxon>Placobranchoidea</taxon>
        <taxon>Plakobranchidae</taxon>
        <taxon>Plakobranchus</taxon>
    </lineage>
</organism>
<dbReference type="AlphaFoldDB" id="A0AAV3ZPE1"/>
<feature type="compositionally biased region" description="Polar residues" evidence="1">
    <location>
        <begin position="11"/>
        <end position="22"/>
    </location>
</feature>
<evidence type="ECO:0000313" key="3">
    <source>
        <dbReference type="Proteomes" id="UP000735302"/>
    </source>
</evidence>
<protein>
    <submittedName>
        <fullName evidence="2">Uncharacterized protein</fullName>
    </submittedName>
</protein>
<dbReference type="EMBL" id="BLXT01002699">
    <property type="protein sequence ID" value="GFN96707.1"/>
    <property type="molecule type" value="Genomic_DNA"/>
</dbReference>
<feature type="region of interest" description="Disordered" evidence="1">
    <location>
        <begin position="1"/>
        <end position="26"/>
    </location>
</feature>
<proteinExistence type="predicted"/>
<gene>
    <name evidence="2" type="ORF">PoB_002321300</name>
</gene>
<evidence type="ECO:0000313" key="2">
    <source>
        <dbReference type="EMBL" id="GFN96707.1"/>
    </source>
</evidence>
<sequence length="89" mass="10155">MKCNATKKNGLVNSVKETGQNRNADRKFMHAEINDMSGKKFECSSPGCITRNLNGKEENTKQMLRIGSDLSKNDKRGKFETRKRKIYKA</sequence>
<reference evidence="2 3" key="1">
    <citation type="journal article" date="2021" name="Elife">
        <title>Chloroplast acquisition without the gene transfer in kleptoplastic sea slugs, Plakobranchus ocellatus.</title>
        <authorList>
            <person name="Maeda T."/>
            <person name="Takahashi S."/>
            <person name="Yoshida T."/>
            <person name="Shimamura S."/>
            <person name="Takaki Y."/>
            <person name="Nagai Y."/>
            <person name="Toyoda A."/>
            <person name="Suzuki Y."/>
            <person name="Arimoto A."/>
            <person name="Ishii H."/>
            <person name="Satoh N."/>
            <person name="Nishiyama T."/>
            <person name="Hasebe M."/>
            <person name="Maruyama T."/>
            <person name="Minagawa J."/>
            <person name="Obokata J."/>
            <person name="Shigenobu S."/>
        </authorList>
    </citation>
    <scope>NUCLEOTIDE SEQUENCE [LARGE SCALE GENOMIC DNA]</scope>
</reference>